<sequence length="235" mass="26771">MNNILKKTLILAMSALPFQAEAGGKDDPLLTMVTIDQLEKRDASSGKPFAWEVQGWAGYDLDKFVFKTEGERTTGETEKAELQLLYSKAIDPYWDVQFGIRHDFYPKPTQDWAVVAVQGVAPYYFETDASLFIGEDGQSALRLESEYEMMLTQQWVLSPEIEINFHGKNDEAREVGSGLSNIEAGIRLRYEVKREFAPYIGIHWEKKFGNTADYAREEGEDTSDVQFVIGVRAWF</sequence>
<evidence type="ECO:0000313" key="3">
    <source>
        <dbReference type="Proteomes" id="UP001449225"/>
    </source>
</evidence>
<gene>
    <name evidence="2" type="ORF">WNY58_16730</name>
</gene>
<keyword evidence="3" id="KW-1185">Reference proteome</keyword>
<feature type="signal peptide" evidence="1">
    <location>
        <begin position="1"/>
        <end position="22"/>
    </location>
</feature>
<reference evidence="2 3" key="1">
    <citation type="submission" date="2024-03" db="EMBL/GenBank/DDBJ databases">
        <title>Community enrichment and isolation of bacterial strains for fucoidan degradation.</title>
        <authorList>
            <person name="Sichert A."/>
        </authorList>
    </citation>
    <scope>NUCLEOTIDE SEQUENCE [LARGE SCALE GENOMIC DNA]</scope>
    <source>
        <strain evidence="2 3">AS76</strain>
    </source>
</reference>
<proteinExistence type="predicted"/>
<accession>A0ABU9TWE4</accession>
<dbReference type="InterPro" id="IPR007939">
    <property type="entry name" value="Cu-R_B_prcur"/>
</dbReference>
<protein>
    <submittedName>
        <fullName evidence="2">Copper resistance protein B</fullName>
    </submittedName>
</protein>
<dbReference type="RefSeq" id="WP_067867222.1">
    <property type="nucleotide sequence ID" value="NZ_JBBMRA010000028.1"/>
</dbReference>
<dbReference type="Proteomes" id="UP001449225">
    <property type="component" value="Unassembled WGS sequence"/>
</dbReference>
<dbReference type="EMBL" id="JBBMRA010000028">
    <property type="protein sequence ID" value="MEM5538030.1"/>
    <property type="molecule type" value="Genomic_DNA"/>
</dbReference>
<dbReference type="Pfam" id="PF05275">
    <property type="entry name" value="CopB"/>
    <property type="match status" value="1"/>
</dbReference>
<comment type="caution">
    <text evidence="2">The sequence shown here is derived from an EMBL/GenBank/DDBJ whole genome shotgun (WGS) entry which is preliminary data.</text>
</comment>
<organism evidence="2 3">
    <name type="scientific">Neptuniibacter pectenicola</name>
    <dbReference type="NCBI Taxonomy" id="1806669"/>
    <lineage>
        <taxon>Bacteria</taxon>
        <taxon>Pseudomonadati</taxon>
        <taxon>Pseudomonadota</taxon>
        <taxon>Gammaproteobacteria</taxon>
        <taxon>Oceanospirillales</taxon>
        <taxon>Oceanospirillaceae</taxon>
        <taxon>Neptuniibacter</taxon>
    </lineage>
</organism>
<feature type="chain" id="PRO_5045492799" evidence="1">
    <location>
        <begin position="23"/>
        <end position="235"/>
    </location>
</feature>
<evidence type="ECO:0000256" key="1">
    <source>
        <dbReference type="SAM" id="SignalP"/>
    </source>
</evidence>
<keyword evidence="1" id="KW-0732">Signal</keyword>
<evidence type="ECO:0000313" key="2">
    <source>
        <dbReference type="EMBL" id="MEM5538030.1"/>
    </source>
</evidence>
<name>A0ABU9TWE4_9GAMM</name>